<dbReference type="PROSITE" id="PS51257">
    <property type="entry name" value="PROKAR_LIPOPROTEIN"/>
    <property type="match status" value="1"/>
</dbReference>
<dbReference type="RefSeq" id="WP_155723117.1">
    <property type="nucleotide sequence ID" value="NZ_LHZB01000104.1"/>
</dbReference>
<proteinExistence type="predicted"/>
<dbReference type="Proteomes" id="UP000075573">
    <property type="component" value="Unassembled WGS sequence"/>
</dbReference>
<keyword evidence="2" id="KW-0732">Signal</keyword>
<organism evidence="3 4">
    <name type="scientific">Gluconobacter potus</name>
    <dbReference type="NCBI Taxonomy" id="2724927"/>
    <lineage>
        <taxon>Bacteria</taxon>
        <taxon>Pseudomonadati</taxon>
        <taxon>Pseudomonadota</taxon>
        <taxon>Alphaproteobacteria</taxon>
        <taxon>Acetobacterales</taxon>
        <taxon>Acetobacteraceae</taxon>
        <taxon>Gluconobacter</taxon>
    </lineage>
</organism>
<gene>
    <name evidence="3" type="ORF">AD929_04195</name>
</gene>
<feature type="chain" id="PRO_5007553064" description="Lipoprotein" evidence="2">
    <location>
        <begin position="24"/>
        <end position="120"/>
    </location>
</feature>
<comment type="caution">
    <text evidence="3">The sequence shown here is derived from an EMBL/GenBank/DDBJ whole genome shotgun (WGS) entry which is preliminary data.</text>
</comment>
<feature type="compositionally biased region" description="Polar residues" evidence="1">
    <location>
        <begin position="99"/>
        <end position="111"/>
    </location>
</feature>
<dbReference type="PATRIC" id="fig|442.7.peg.2319"/>
<name>A0A149QY02_9PROT</name>
<dbReference type="EMBL" id="LHZB01000104">
    <property type="protein sequence ID" value="KXV02017.1"/>
    <property type="molecule type" value="Genomic_DNA"/>
</dbReference>
<evidence type="ECO:0000313" key="3">
    <source>
        <dbReference type="EMBL" id="KXV02017.1"/>
    </source>
</evidence>
<protein>
    <recommendedName>
        <fullName evidence="5">Lipoprotein</fullName>
    </recommendedName>
</protein>
<accession>A0A149QY02</accession>
<evidence type="ECO:0000313" key="4">
    <source>
        <dbReference type="Proteomes" id="UP000075573"/>
    </source>
</evidence>
<evidence type="ECO:0008006" key="5">
    <source>
        <dbReference type="Google" id="ProtNLM"/>
    </source>
</evidence>
<dbReference type="AlphaFoldDB" id="A0A149QY02"/>
<sequence length="120" mass="12083">MTLKTFLAATAATAACLTLSACAGQVGNESVGVSNSVYVQPPQAVIDPESPVAGALQLMNSPEVLRAGDMTGGAVPRPHVPSRPSQQSHSALHVPSFSHALTGNPSASGNLSPALRGITQ</sequence>
<evidence type="ECO:0000256" key="1">
    <source>
        <dbReference type="SAM" id="MobiDB-lite"/>
    </source>
</evidence>
<feature type="region of interest" description="Disordered" evidence="1">
    <location>
        <begin position="67"/>
        <end position="120"/>
    </location>
</feature>
<feature type="signal peptide" evidence="2">
    <location>
        <begin position="1"/>
        <end position="23"/>
    </location>
</feature>
<evidence type="ECO:0000256" key="2">
    <source>
        <dbReference type="SAM" id="SignalP"/>
    </source>
</evidence>
<reference evidence="3 4" key="1">
    <citation type="submission" date="2015-06" db="EMBL/GenBank/DDBJ databases">
        <title>Improved classification and identification of acetic acid bacteria using matrix-assisted laser desorption/ionization time-of-flight mass spectrometry; Gluconobacter nephelii and Gluconobacter uchimurae are later heterotypic synonyms of Gluconobacter japonicus and Gluconobacter oxydans, respectively.</title>
        <authorList>
            <person name="Li L."/>
            <person name="Cleenwerck I."/>
            <person name="De Vuyst L."/>
            <person name="Vandamme P."/>
        </authorList>
    </citation>
    <scope>NUCLEOTIDE SEQUENCE [LARGE SCALE GENOMIC DNA]</scope>
    <source>
        <strain evidence="3 4">LMG 1764</strain>
    </source>
</reference>